<feature type="transmembrane region" description="Helical" evidence="7">
    <location>
        <begin position="110"/>
        <end position="127"/>
    </location>
</feature>
<dbReference type="Pfam" id="PF13727">
    <property type="entry name" value="CoA_binding_3"/>
    <property type="match status" value="1"/>
</dbReference>
<evidence type="ECO:0000256" key="2">
    <source>
        <dbReference type="ARBA" id="ARBA00006464"/>
    </source>
</evidence>
<feature type="transmembrane region" description="Helical" evidence="7">
    <location>
        <begin position="12"/>
        <end position="31"/>
    </location>
</feature>
<dbReference type="RefSeq" id="WP_316428215.1">
    <property type="nucleotide sequence ID" value="NZ_CP130144.1"/>
</dbReference>
<dbReference type="PANTHER" id="PTHR30576">
    <property type="entry name" value="COLANIC BIOSYNTHESIS UDP-GLUCOSE LIPID CARRIER TRANSFERASE"/>
    <property type="match status" value="1"/>
</dbReference>
<keyword evidence="3 9" id="KW-0808">Transferase</keyword>
<dbReference type="InterPro" id="IPR017475">
    <property type="entry name" value="EPS_sugar_tfrase"/>
</dbReference>
<dbReference type="EMBL" id="CP130144">
    <property type="protein sequence ID" value="WNZ47620.1"/>
    <property type="molecule type" value="Genomic_DNA"/>
</dbReference>
<evidence type="ECO:0000256" key="3">
    <source>
        <dbReference type="ARBA" id="ARBA00022679"/>
    </source>
</evidence>
<comment type="similarity">
    <text evidence="2">Belongs to the bacterial sugar transferase family.</text>
</comment>
<dbReference type="AlphaFoldDB" id="A0AA97AVR1"/>
<dbReference type="Pfam" id="PF02397">
    <property type="entry name" value="Bac_transf"/>
    <property type="match status" value="1"/>
</dbReference>
<feature type="domain" description="Bacterial sugar transferase" evidence="8">
    <location>
        <begin position="261"/>
        <end position="450"/>
    </location>
</feature>
<dbReference type="GO" id="GO:0016780">
    <property type="term" value="F:phosphotransferase activity, for other substituted phosphate groups"/>
    <property type="evidence" value="ECO:0007669"/>
    <property type="project" value="TreeGrafter"/>
</dbReference>
<gene>
    <name evidence="9" type="ORF">Q2T42_07220</name>
</gene>
<keyword evidence="4 7" id="KW-0812">Transmembrane</keyword>
<dbReference type="PANTHER" id="PTHR30576:SF10">
    <property type="entry name" value="SLL5057 PROTEIN"/>
    <property type="match status" value="1"/>
</dbReference>
<evidence type="ECO:0000256" key="5">
    <source>
        <dbReference type="ARBA" id="ARBA00022989"/>
    </source>
</evidence>
<evidence type="ECO:0000259" key="8">
    <source>
        <dbReference type="Pfam" id="PF02397"/>
    </source>
</evidence>
<evidence type="ECO:0000256" key="1">
    <source>
        <dbReference type="ARBA" id="ARBA00004141"/>
    </source>
</evidence>
<reference evidence="9" key="2">
    <citation type="submission" date="2023-07" db="EMBL/GenBank/DDBJ databases">
        <authorList>
            <person name="Bai X.-H."/>
            <person name="Wang H.-H."/>
            <person name="Wang J."/>
            <person name="Ma M.-Y."/>
            <person name="Hu H.-H."/>
            <person name="Song Z.-L."/>
            <person name="Ma H.-G."/>
            <person name="Fan Y."/>
            <person name="Du C.-Y."/>
            <person name="Xu J.-C."/>
        </authorList>
    </citation>
    <scope>NUCLEOTIDE SEQUENCE</scope>
    <source>
        <strain evidence="9">CZ1</strain>
    </source>
</reference>
<proteinExistence type="inferred from homology"/>
<reference evidence="9" key="1">
    <citation type="journal article" date="2023" name="Plants (Basel)">
        <title>Genomic Analysis of Leptolyngbya boryana CZ1 Reveals Efficient Carbon Fixation Modules.</title>
        <authorList>
            <person name="Bai X."/>
            <person name="Wang H."/>
            <person name="Cheng W."/>
            <person name="Wang J."/>
            <person name="Ma M."/>
            <person name="Hu H."/>
            <person name="Song Z."/>
            <person name="Ma H."/>
            <person name="Fan Y."/>
            <person name="Du C."/>
            <person name="Xu J."/>
        </authorList>
    </citation>
    <scope>NUCLEOTIDE SEQUENCE</scope>
    <source>
        <strain evidence="9">CZ1</strain>
    </source>
</reference>
<dbReference type="InterPro" id="IPR003362">
    <property type="entry name" value="Bact_transf"/>
</dbReference>
<evidence type="ECO:0000256" key="7">
    <source>
        <dbReference type="SAM" id="Phobius"/>
    </source>
</evidence>
<evidence type="ECO:0000313" key="9">
    <source>
        <dbReference type="EMBL" id="WNZ47620.1"/>
    </source>
</evidence>
<keyword evidence="6 7" id="KW-0472">Membrane</keyword>
<feature type="transmembrane region" description="Helical" evidence="7">
    <location>
        <begin position="51"/>
        <end position="68"/>
    </location>
</feature>
<keyword evidence="5 7" id="KW-1133">Transmembrane helix</keyword>
<evidence type="ECO:0000256" key="6">
    <source>
        <dbReference type="ARBA" id="ARBA00023136"/>
    </source>
</evidence>
<organism evidence="9">
    <name type="scientific">Leptolyngbya boryana CZ1</name>
    <dbReference type="NCBI Taxonomy" id="3060204"/>
    <lineage>
        <taxon>Bacteria</taxon>
        <taxon>Bacillati</taxon>
        <taxon>Cyanobacteriota</taxon>
        <taxon>Cyanophyceae</taxon>
        <taxon>Leptolyngbyales</taxon>
        <taxon>Leptolyngbyaceae</taxon>
        <taxon>Leptolyngbya group</taxon>
        <taxon>Leptolyngbya</taxon>
    </lineage>
</organism>
<protein>
    <submittedName>
        <fullName evidence="9">Sugar transferase</fullName>
        <ecNumber evidence="9">2.7.8.-</ecNumber>
    </submittedName>
</protein>
<dbReference type="EC" id="2.7.8.-" evidence="9"/>
<comment type="subcellular location">
    <subcellularLocation>
        <location evidence="1">Membrane</location>
        <topology evidence="1">Multi-pass membrane protein</topology>
    </subcellularLocation>
</comment>
<feature type="transmembrane region" description="Helical" evidence="7">
    <location>
        <begin position="80"/>
        <end position="98"/>
    </location>
</feature>
<feature type="transmembrane region" description="Helical" evidence="7">
    <location>
        <begin position="266"/>
        <end position="289"/>
    </location>
</feature>
<dbReference type="NCBIfam" id="TIGR03025">
    <property type="entry name" value="EPS_sugtrans"/>
    <property type="match status" value="1"/>
</dbReference>
<name>A0AA97AVR1_LEPBY</name>
<sequence length="456" mass="52269">MQLRKGTNIRELRVLSLFSLDALAIYLAWYFAQSLSTPWSIFWTTDNPVSFLPILGIELGVLASGGFYQSGESRRNYAGLVRALSIANVLLLLTAYFYQPSQFISRSHFLLFWCFSIVLVIGSRFCIDQGLTMIRQRGLVRYSVMLITEPQEREQASQMISREDRYNLVGVLDARSLDSTLRYETFKSIQDKGAAEVFITWSAIKDRLFLCWQFQAAGIVLHVIPVGLEALFQACQFWSIGKLPALSFSPPSITGKDFWIKRSFDVCVASMLLVLLAPLYLVIALSIWLDTPGTVLYRQVRIGLHGKPFKVWKFRTMVENADQLQKQLEDQNEMKDGILFKLRHDPRITRVGRFLRRSSLDELPQLFNVLLGDMSLVGPRPLPVRDVEKFQPHYFVRHEVLPGITGLWQVSGRSSITNFEEVMNLDLTYIQNWTLGLDMAILLRTVKVIFRRTGAY</sequence>
<dbReference type="GO" id="GO:0016020">
    <property type="term" value="C:membrane"/>
    <property type="evidence" value="ECO:0007669"/>
    <property type="project" value="UniProtKB-SubCell"/>
</dbReference>
<accession>A0AA97AVR1</accession>
<evidence type="ECO:0000256" key="4">
    <source>
        <dbReference type="ARBA" id="ARBA00022692"/>
    </source>
</evidence>